<evidence type="ECO:0000313" key="3">
    <source>
        <dbReference type="EMBL" id="TWS06146.1"/>
    </source>
</evidence>
<evidence type="ECO:0000313" key="4">
    <source>
        <dbReference type="Proteomes" id="UP000182858"/>
    </source>
</evidence>
<evidence type="ECO:0000256" key="1">
    <source>
        <dbReference type="SAM" id="SignalP"/>
    </source>
</evidence>
<proteinExistence type="predicted"/>
<reference evidence="3 5" key="2">
    <citation type="submission" date="2019-06" db="EMBL/GenBank/DDBJ databases">
        <title>Pseudomonas bimorpha sp. nov. isolated from bovine raw milk and skim milk concentrate.</title>
        <authorList>
            <person name="Hofmann K."/>
            <person name="Huptas C."/>
            <person name="Doll E."/>
            <person name="Scherer S."/>
            <person name="Wenning M."/>
        </authorList>
    </citation>
    <scope>NUCLEOTIDE SEQUENCE [LARGE SCALE GENOMIC DNA]</scope>
    <source>
        <strain evidence="3 5">DSM 17835</strain>
    </source>
</reference>
<dbReference type="Proteomes" id="UP000182858">
    <property type="component" value="Chromosome I"/>
</dbReference>
<sequence>MKRYFGKAVLLFFLVATVGRADASDFLVMYQDVTRDGELDEIKLLDNGGPFYTLRVVSKGDEILHNEKLIPKKISNEGGLDIFQGVSVADHNISIRYRFCGPSSSICYDRNLVWVFKGKKFILLKEEVVAAADKISLSDAFYQKTEILLSSLTYESLIENNENAEMLFGRIYGSCVAGLGGDALMKISEALEKSTPDEWVMKDGCVTAALVFNLEAQKYLSYEAALRYLSVFEKSKAK</sequence>
<dbReference type="GeneID" id="78552292"/>
<dbReference type="OrthoDB" id="7029878at2"/>
<evidence type="ECO:0000313" key="2">
    <source>
        <dbReference type="EMBL" id="SDE73459.1"/>
    </source>
</evidence>
<dbReference type="EMBL" id="LT629689">
    <property type="protein sequence ID" value="SDE73459.1"/>
    <property type="molecule type" value="Genomic_DNA"/>
</dbReference>
<protein>
    <submittedName>
        <fullName evidence="3">Uncharacterized protein</fullName>
    </submittedName>
</protein>
<dbReference type="RefSeq" id="WP_010565794.1">
    <property type="nucleotide sequence ID" value="NZ_LT629689.1"/>
</dbReference>
<organism evidence="3 5">
    <name type="scientific">Pseudomonas extremaustralis</name>
    <dbReference type="NCBI Taxonomy" id="359110"/>
    <lineage>
        <taxon>Bacteria</taxon>
        <taxon>Pseudomonadati</taxon>
        <taxon>Pseudomonadota</taxon>
        <taxon>Gammaproteobacteria</taxon>
        <taxon>Pseudomonadales</taxon>
        <taxon>Pseudomonadaceae</taxon>
        <taxon>Pseudomonas</taxon>
    </lineage>
</organism>
<dbReference type="EMBL" id="VFET01000004">
    <property type="protein sequence ID" value="TWS06146.1"/>
    <property type="molecule type" value="Genomic_DNA"/>
</dbReference>
<feature type="signal peptide" evidence="1">
    <location>
        <begin position="1"/>
        <end position="23"/>
    </location>
</feature>
<name>A0A5C5QLK1_9PSED</name>
<feature type="chain" id="PRO_5022894492" evidence="1">
    <location>
        <begin position="24"/>
        <end position="238"/>
    </location>
</feature>
<dbReference type="AlphaFoldDB" id="A0A5C5QLK1"/>
<keyword evidence="1" id="KW-0732">Signal</keyword>
<dbReference type="Proteomes" id="UP000317951">
    <property type="component" value="Unassembled WGS sequence"/>
</dbReference>
<evidence type="ECO:0000313" key="5">
    <source>
        <dbReference type="Proteomes" id="UP000317951"/>
    </source>
</evidence>
<reference evidence="2 4" key="1">
    <citation type="submission" date="2016-10" db="EMBL/GenBank/DDBJ databases">
        <authorList>
            <person name="Varghese N."/>
            <person name="Submissions S."/>
        </authorList>
    </citation>
    <scope>NUCLEOTIDE SEQUENCE [LARGE SCALE GENOMIC DNA]</scope>
    <source>
        <strain evidence="2 4">DSM 17835</strain>
    </source>
</reference>
<gene>
    <name evidence="3" type="ORF">FIV36_07195</name>
    <name evidence="2" type="ORF">SAMN05216591_0774</name>
</gene>
<keyword evidence="4" id="KW-1185">Reference proteome</keyword>
<accession>A0A5C5QLK1</accession>